<dbReference type="InterPro" id="IPR026000">
    <property type="entry name" value="Apc5_dom"/>
</dbReference>
<dbReference type="Gene3D" id="1.25.40.10">
    <property type="entry name" value="Tetratricopeptide repeat domain"/>
    <property type="match status" value="1"/>
</dbReference>
<evidence type="ECO:0000313" key="5">
    <source>
        <dbReference type="Proteomes" id="UP001340816"/>
    </source>
</evidence>
<evidence type="ECO:0000256" key="1">
    <source>
        <dbReference type="PROSITE-ProRule" id="PRU00339"/>
    </source>
</evidence>
<dbReference type="Pfam" id="PF13424">
    <property type="entry name" value="TPR_12"/>
    <property type="match status" value="1"/>
</dbReference>
<keyword evidence="5" id="KW-1185">Reference proteome</keyword>
<dbReference type="PANTHER" id="PTHR10098:SF108">
    <property type="entry name" value="TETRATRICOPEPTIDE REPEAT PROTEIN 28"/>
    <property type="match status" value="1"/>
</dbReference>
<evidence type="ECO:0000313" key="4">
    <source>
        <dbReference type="EMBL" id="WSD12073.1"/>
    </source>
</evidence>
<proteinExistence type="predicted"/>
<gene>
    <name evidence="4" type="ORF">OHB35_01990</name>
</gene>
<name>A0ABZ1H0N5_STRPH</name>
<organism evidence="4 5">
    <name type="scientific">Streptomyces phaeochromogenes</name>
    <dbReference type="NCBI Taxonomy" id="1923"/>
    <lineage>
        <taxon>Bacteria</taxon>
        <taxon>Bacillati</taxon>
        <taxon>Actinomycetota</taxon>
        <taxon>Actinomycetes</taxon>
        <taxon>Kitasatosporales</taxon>
        <taxon>Streptomycetaceae</taxon>
        <taxon>Streptomyces</taxon>
        <taxon>Streptomyces phaeochromogenes group</taxon>
    </lineage>
</organism>
<accession>A0ABZ1H0N5</accession>
<dbReference type="Pfam" id="PF12862">
    <property type="entry name" value="ANAPC5"/>
    <property type="match status" value="1"/>
</dbReference>
<dbReference type="RefSeq" id="WP_326757593.1">
    <property type="nucleotide sequence ID" value="NZ_CP109135.1"/>
</dbReference>
<dbReference type="SMART" id="SM00028">
    <property type="entry name" value="TPR"/>
    <property type="match status" value="5"/>
</dbReference>
<dbReference type="InterPro" id="IPR019734">
    <property type="entry name" value="TPR_rpt"/>
</dbReference>
<dbReference type="InterPro" id="IPR011990">
    <property type="entry name" value="TPR-like_helical_dom_sf"/>
</dbReference>
<protein>
    <submittedName>
        <fullName evidence="4">Tetratricopeptide repeat protein</fullName>
    </submittedName>
</protein>
<evidence type="ECO:0000256" key="2">
    <source>
        <dbReference type="SAM" id="MobiDB-lite"/>
    </source>
</evidence>
<feature type="repeat" description="TPR" evidence="1">
    <location>
        <begin position="284"/>
        <end position="317"/>
    </location>
</feature>
<keyword evidence="1" id="KW-0802">TPR repeat</keyword>
<reference evidence="4 5" key="1">
    <citation type="submission" date="2022-10" db="EMBL/GenBank/DDBJ databases">
        <title>The complete genomes of actinobacterial strains from the NBC collection.</title>
        <authorList>
            <person name="Joergensen T.S."/>
            <person name="Alvarez Arevalo M."/>
            <person name="Sterndorff E.B."/>
            <person name="Faurdal D."/>
            <person name="Vuksanovic O."/>
            <person name="Mourched A.-S."/>
            <person name="Charusanti P."/>
            <person name="Shaw S."/>
            <person name="Blin K."/>
            <person name="Weber T."/>
        </authorList>
    </citation>
    <scope>NUCLEOTIDE SEQUENCE [LARGE SCALE GENOMIC DNA]</scope>
    <source>
        <strain evidence="4 5">NBC 01752</strain>
    </source>
</reference>
<evidence type="ECO:0000259" key="3">
    <source>
        <dbReference type="Pfam" id="PF12862"/>
    </source>
</evidence>
<feature type="domain" description="Anaphase-promoting complex subunit 5" evidence="3">
    <location>
        <begin position="217"/>
        <end position="282"/>
    </location>
</feature>
<dbReference type="PANTHER" id="PTHR10098">
    <property type="entry name" value="RAPSYN-RELATED"/>
    <property type="match status" value="1"/>
</dbReference>
<dbReference type="Proteomes" id="UP001340816">
    <property type="component" value="Chromosome"/>
</dbReference>
<dbReference type="EMBL" id="CP109135">
    <property type="protein sequence ID" value="WSD12073.1"/>
    <property type="molecule type" value="Genomic_DNA"/>
</dbReference>
<sequence>MAELRAPLTELVRGHLLAEPAAGRYSFHDLLRAYAADLVATHDDGVGRAATRRMLDRYLHTAHRADVLLTPQPHPEPLPAADPGSAPTELSDHQQAQTWFTAEYPVLLAAVRKASSAGFDTHTCRLASALTRFLDRHGHWRALAAVQATALEAARRQEDTAGKAEAHRGLGLAQDRMNRRDEAHTHYLLALRLFDALGNHPGQARTHQHLARMTAAQQIHQQALDHAHHSLTHYRAAGDRAGQSAALNHVGWLHAQLGAQEQALVHCRQSLALAQETGDLNGQAHTWDSLGYIHHRLGGNAEAVDCYRQAIELFRRTGDLHSEAAGLVCLGDIHRATGRHDAAHSAWSRALASADELGLPETDPQRAGLLHRLRGPQVRATPRSAQRNRP</sequence>
<dbReference type="PROSITE" id="PS50005">
    <property type="entry name" value="TPR"/>
    <property type="match status" value="1"/>
</dbReference>
<feature type="region of interest" description="Disordered" evidence="2">
    <location>
        <begin position="68"/>
        <end position="90"/>
    </location>
</feature>
<dbReference type="SUPFAM" id="SSF48452">
    <property type="entry name" value="TPR-like"/>
    <property type="match status" value="1"/>
</dbReference>